<keyword evidence="1" id="KW-1133">Transmembrane helix</keyword>
<evidence type="ECO:0000313" key="3">
    <source>
        <dbReference type="Proteomes" id="UP001642487"/>
    </source>
</evidence>
<gene>
    <name evidence="2" type="ORF">CITCOLO1_LOCUS7215</name>
</gene>
<keyword evidence="3" id="KW-1185">Reference proteome</keyword>
<sequence>DKTMDKPSRNQRPSWNLLHFTWGMQYGWVGGIFIGKWGLYPQLSSFLHTTCSIKVLTQLLALKFHPESQKCFLGFQNSLERF</sequence>
<dbReference type="EMBL" id="OZ021736">
    <property type="protein sequence ID" value="CAK9315420.1"/>
    <property type="molecule type" value="Genomic_DNA"/>
</dbReference>
<evidence type="ECO:0000256" key="1">
    <source>
        <dbReference type="SAM" id="Phobius"/>
    </source>
</evidence>
<protein>
    <submittedName>
        <fullName evidence="2">Uncharacterized protein</fullName>
    </submittedName>
</protein>
<keyword evidence="1" id="KW-0812">Transmembrane</keyword>
<reference evidence="2 3" key="1">
    <citation type="submission" date="2024-03" db="EMBL/GenBank/DDBJ databases">
        <authorList>
            <person name="Gkanogiannis A."/>
            <person name="Becerra Lopez-Lavalle L."/>
        </authorList>
    </citation>
    <scope>NUCLEOTIDE SEQUENCE [LARGE SCALE GENOMIC DNA]</scope>
</reference>
<keyword evidence="1" id="KW-0472">Membrane</keyword>
<evidence type="ECO:0000313" key="2">
    <source>
        <dbReference type="EMBL" id="CAK9315420.1"/>
    </source>
</evidence>
<accession>A0ABP0Y4Q7</accession>
<proteinExistence type="predicted"/>
<feature type="transmembrane region" description="Helical" evidence="1">
    <location>
        <begin position="20"/>
        <end position="39"/>
    </location>
</feature>
<feature type="non-terminal residue" evidence="2">
    <location>
        <position position="1"/>
    </location>
</feature>
<dbReference type="Proteomes" id="UP001642487">
    <property type="component" value="Chromosome 2"/>
</dbReference>
<name>A0ABP0Y4Q7_9ROSI</name>
<organism evidence="2 3">
    <name type="scientific">Citrullus colocynthis</name>
    <name type="common">colocynth</name>
    <dbReference type="NCBI Taxonomy" id="252529"/>
    <lineage>
        <taxon>Eukaryota</taxon>
        <taxon>Viridiplantae</taxon>
        <taxon>Streptophyta</taxon>
        <taxon>Embryophyta</taxon>
        <taxon>Tracheophyta</taxon>
        <taxon>Spermatophyta</taxon>
        <taxon>Magnoliopsida</taxon>
        <taxon>eudicotyledons</taxon>
        <taxon>Gunneridae</taxon>
        <taxon>Pentapetalae</taxon>
        <taxon>rosids</taxon>
        <taxon>fabids</taxon>
        <taxon>Cucurbitales</taxon>
        <taxon>Cucurbitaceae</taxon>
        <taxon>Benincaseae</taxon>
        <taxon>Citrullus</taxon>
    </lineage>
</organism>